<evidence type="ECO:0000256" key="1">
    <source>
        <dbReference type="ARBA" id="ARBA00010467"/>
    </source>
</evidence>
<dbReference type="Gene3D" id="1.10.10.60">
    <property type="entry name" value="Homeodomain-like"/>
    <property type="match status" value="1"/>
</dbReference>
<evidence type="ECO:0000256" key="3">
    <source>
        <dbReference type="ARBA" id="ARBA00022895"/>
    </source>
</evidence>
<evidence type="ECO:0000256" key="9">
    <source>
        <dbReference type="RuleBase" id="RU367107"/>
    </source>
</evidence>
<dbReference type="AlphaFoldDB" id="A0A6A5K593"/>
<evidence type="ECO:0000256" key="10">
    <source>
        <dbReference type="SAM" id="MobiDB-lite"/>
    </source>
</evidence>
<feature type="region of interest" description="Disordered" evidence="10">
    <location>
        <begin position="308"/>
        <end position="381"/>
    </location>
</feature>
<reference evidence="12" key="1">
    <citation type="submission" date="2020-01" db="EMBL/GenBank/DDBJ databases">
        <authorList>
            <consortium name="DOE Joint Genome Institute"/>
            <person name="Haridas S."/>
            <person name="Albert R."/>
            <person name="Binder M."/>
            <person name="Bloem J."/>
            <person name="Labutti K."/>
            <person name="Salamov A."/>
            <person name="Andreopoulos B."/>
            <person name="Baker S.E."/>
            <person name="Barry K."/>
            <person name="Bills G."/>
            <person name="Bluhm B.H."/>
            <person name="Cannon C."/>
            <person name="Castanera R."/>
            <person name="Culley D.E."/>
            <person name="Daum C."/>
            <person name="Ezra D."/>
            <person name="Gonzalez J.B."/>
            <person name="Henrissat B."/>
            <person name="Kuo A."/>
            <person name="Liang C."/>
            <person name="Lipzen A."/>
            <person name="Lutzoni F."/>
            <person name="Magnuson J."/>
            <person name="Mondo S."/>
            <person name="Nolan M."/>
            <person name="Ohm R."/>
            <person name="Pangilinan J."/>
            <person name="Park H.-J."/>
            <person name="Ramirez L."/>
            <person name="Alfaro M."/>
            <person name="Sun H."/>
            <person name="Tritt A."/>
            <person name="Yoshinaga Y."/>
            <person name="Zwiers L.-H."/>
            <person name="Turgeon B.G."/>
            <person name="Goodwin S.B."/>
            <person name="Spatafora J.W."/>
            <person name="Crous P.W."/>
            <person name="Grigoriev I.V."/>
        </authorList>
    </citation>
    <scope>NUCLEOTIDE SEQUENCE</scope>
    <source>
        <strain evidence="12">P77</strain>
    </source>
</reference>
<feature type="compositionally biased region" description="Basic and acidic residues" evidence="10">
    <location>
        <begin position="668"/>
        <end position="679"/>
    </location>
</feature>
<proteinExistence type="inferred from homology"/>
<evidence type="ECO:0000256" key="5">
    <source>
        <dbReference type="ARBA" id="ARBA00023159"/>
    </source>
</evidence>
<comment type="subcellular location">
    <subcellularLocation>
        <location evidence="9">Nucleus</location>
    </subcellularLocation>
    <subcellularLocation>
        <location evidence="9">Chromosome</location>
        <location evidence="9">Telomere</location>
    </subcellularLocation>
</comment>
<dbReference type="Proteomes" id="UP000800040">
    <property type="component" value="Unassembled WGS sequence"/>
</dbReference>
<feature type="compositionally biased region" description="Basic and acidic residues" evidence="10">
    <location>
        <begin position="309"/>
        <end position="326"/>
    </location>
</feature>
<dbReference type="Pfam" id="PF00505">
    <property type="entry name" value="HMG_box"/>
    <property type="match status" value="1"/>
</dbReference>
<dbReference type="InterPro" id="IPR039595">
    <property type="entry name" value="TE2IP/Rap1"/>
</dbReference>
<evidence type="ECO:0000256" key="6">
    <source>
        <dbReference type="ARBA" id="ARBA00023163"/>
    </source>
</evidence>
<dbReference type="GO" id="GO:0031848">
    <property type="term" value="P:protection from non-homologous end joining at telomere"/>
    <property type="evidence" value="ECO:0007669"/>
    <property type="project" value="TreeGrafter"/>
</dbReference>
<dbReference type="InterPro" id="IPR009057">
    <property type="entry name" value="Homeodomain-like_sf"/>
</dbReference>
<keyword evidence="8" id="KW-0238">DNA-binding</keyword>
<feature type="compositionally biased region" description="Low complexity" evidence="10">
    <location>
        <begin position="530"/>
        <end position="541"/>
    </location>
</feature>
<feature type="compositionally biased region" description="Basic and acidic residues" evidence="10">
    <location>
        <begin position="545"/>
        <end position="573"/>
    </location>
</feature>
<feature type="domain" description="HMG box" evidence="11">
    <location>
        <begin position="384"/>
        <end position="452"/>
    </location>
</feature>
<evidence type="ECO:0000256" key="8">
    <source>
        <dbReference type="PROSITE-ProRule" id="PRU00267"/>
    </source>
</evidence>
<dbReference type="InterPro" id="IPR021661">
    <property type="entry name" value="Rap1_C"/>
</dbReference>
<feature type="region of interest" description="Disordered" evidence="10">
    <location>
        <begin position="176"/>
        <end position="237"/>
    </location>
</feature>
<comment type="function">
    <text evidence="9">Involved in the regulation of telomere length, clustering and has a specific role in telomere position effect (TPE).</text>
</comment>
<organism evidence="12 13">
    <name type="scientific">Decorospora gaudefroyi</name>
    <dbReference type="NCBI Taxonomy" id="184978"/>
    <lineage>
        <taxon>Eukaryota</taxon>
        <taxon>Fungi</taxon>
        <taxon>Dikarya</taxon>
        <taxon>Ascomycota</taxon>
        <taxon>Pezizomycotina</taxon>
        <taxon>Dothideomycetes</taxon>
        <taxon>Pleosporomycetidae</taxon>
        <taxon>Pleosporales</taxon>
        <taxon>Pleosporineae</taxon>
        <taxon>Pleosporaceae</taxon>
        <taxon>Decorospora</taxon>
    </lineage>
</organism>
<dbReference type="GO" id="GO:0010833">
    <property type="term" value="P:telomere maintenance via telomere lengthening"/>
    <property type="evidence" value="ECO:0007669"/>
    <property type="project" value="UniProtKB-UniRule"/>
</dbReference>
<dbReference type="SUPFAM" id="SSF46689">
    <property type="entry name" value="Homeodomain-like"/>
    <property type="match status" value="1"/>
</dbReference>
<keyword evidence="7 8" id="KW-0539">Nucleus</keyword>
<evidence type="ECO:0000256" key="2">
    <source>
        <dbReference type="ARBA" id="ARBA00022454"/>
    </source>
</evidence>
<dbReference type="PROSITE" id="PS50118">
    <property type="entry name" value="HMG_BOX_2"/>
    <property type="match status" value="1"/>
</dbReference>
<dbReference type="InterPro" id="IPR009071">
    <property type="entry name" value="HMG_box_dom"/>
</dbReference>
<keyword evidence="4" id="KW-0805">Transcription regulation</keyword>
<keyword evidence="13" id="KW-1185">Reference proteome</keyword>
<keyword evidence="6" id="KW-0804">Transcription</keyword>
<dbReference type="CDD" id="cd11655">
    <property type="entry name" value="rap1_myb-like"/>
    <property type="match status" value="1"/>
</dbReference>
<feature type="region of interest" description="Disordered" evidence="10">
    <location>
        <begin position="90"/>
        <end position="120"/>
    </location>
</feature>
<feature type="compositionally biased region" description="Polar residues" evidence="10">
    <location>
        <begin position="646"/>
        <end position="667"/>
    </location>
</feature>
<dbReference type="GO" id="GO:0070187">
    <property type="term" value="C:shelterin complex"/>
    <property type="evidence" value="ECO:0007669"/>
    <property type="project" value="TreeGrafter"/>
</dbReference>
<dbReference type="Gene3D" id="1.10.30.10">
    <property type="entry name" value="High mobility group box domain"/>
    <property type="match status" value="1"/>
</dbReference>
<dbReference type="InterPro" id="IPR036910">
    <property type="entry name" value="HMG_box_dom_sf"/>
</dbReference>
<feature type="compositionally biased region" description="Low complexity" evidence="10">
    <location>
        <begin position="699"/>
        <end position="708"/>
    </location>
</feature>
<dbReference type="Pfam" id="PF08914">
    <property type="entry name" value="Myb_Rap1"/>
    <property type="match status" value="1"/>
</dbReference>
<keyword evidence="3 9" id="KW-0779">Telomere</keyword>
<evidence type="ECO:0000259" key="11">
    <source>
        <dbReference type="PROSITE" id="PS50118"/>
    </source>
</evidence>
<comment type="subunit">
    <text evidence="9">Homodimer.</text>
</comment>
<keyword evidence="2 9" id="KW-0158">Chromosome</keyword>
<dbReference type="PANTHER" id="PTHR16466:SF6">
    <property type="entry name" value="TELOMERIC REPEAT-BINDING FACTOR 2-INTERACTING PROTEIN 1"/>
    <property type="match status" value="1"/>
</dbReference>
<protein>
    <recommendedName>
        <fullName evidence="9">DNA-binding protein RAP1</fullName>
    </recommendedName>
</protein>
<dbReference type="EMBL" id="ML975439">
    <property type="protein sequence ID" value="KAF1829522.1"/>
    <property type="molecule type" value="Genomic_DNA"/>
</dbReference>
<dbReference type="Pfam" id="PF11626">
    <property type="entry name" value="Rap1_C"/>
    <property type="match status" value="1"/>
</dbReference>
<keyword evidence="5" id="KW-0010">Activator</keyword>
<evidence type="ECO:0000313" key="12">
    <source>
        <dbReference type="EMBL" id="KAF1829522.1"/>
    </source>
</evidence>
<dbReference type="InterPro" id="IPR015010">
    <property type="entry name" value="TERF2IP_Myb"/>
</dbReference>
<dbReference type="Pfam" id="PF16589">
    <property type="entry name" value="BRCT_2"/>
    <property type="match status" value="1"/>
</dbReference>
<dbReference type="PANTHER" id="PTHR16466">
    <property type="entry name" value="TELOMERE REPEAT-BINDING FACTOR 2-INTERACTING PROTEIN 1"/>
    <property type="match status" value="1"/>
</dbReference>
<feature type="compositionally biased region" description="Polar residues" evidence="10">
    <location>
        <begin position="600"/>
        <end position="637"/>
    </location>
</feature>
<name>A0A6A5K593_9PLEO</name>
<evidence type="ECO:0000256" key="7">
    <source>
        <dbReference type="ARBA" id="ARBA00023242"/>
    </source>
</evidence>
<accession>A0A6A5K593</accession>
<evidence type="ECO:0000313" key="13">
    <source>
        <dbReference type="Proteomes" id="UP000800040"/>
    </source>
</evidence>
<dbReference type="CDD" id="cd00084">
    <property type="entry name" value="HMG-box_SF"/>
    <property type="match status" value="1"/>
</dbReference>
<gene>
    <name evidence="12" type="ORF">BDW02DRAFT_145981</name>
</gene>
<dbReference type="InterPro" id="IPR001357">
    <property type="entry name" value="BRCT_dom"/>
</dbReference>
<feature type="region of interest" description="Disordered" evidence="10">
    <location>
        <begin position="485"/>
        <end position="715"/>
    </location>
</feature>
<feature type="compositionally biased region" description="Low complexity" evidence="10">
    <location>
        <begin position="328"/>
        <end position="340"/>
    </location>
</feature>
<feature type="DNA-binding region" description="HMG box" evidence="8">
    <location>
        <begin position="384"/>
        <end position="452"/>
    </location>
</feature>
<sequence length="813" mass="92280">MAGPTVYKDVADDLDFTPGGKLFTGQKFWVAQRVPSRNRLLDEIKANGGEVVLLERKADYMIADHFRRDCPPGSISYEFVDKSIKQGELQDPENHMAGPPLGQAREPGAISQPTKSGRAAYTAEEDRILYKWVRDSTSERGGLASGNEIYKQLAAKYPRHTWQSWRDRYLKQLRNRPPSAFNIPDNAPPSPPSDQLSEGLAPGPSSSKPVEQPTPQPERKPERTSPAANANGKQKIKNEEKHSLDELLAMFSNDDWLALYAFVEEIDSVTGEELDVAWAAWAEAQGNHTAGQWRQYYEHVVRPQWLSDPKGKREQIKKKMERKLDGDISSQSQPISQQQHPEPERPEEATVAPAPSAIEEETLVEQPPASEEESFEELLKSERTDRVPPAYKFFAREKRQEIWNEQPGLNYTELHRILLNEWHTLTSDQKAPYVAMEQTIKTHALDELKETAKLSSEIKILSSSTARPESPKFYKDLQEKFVKRMRGHDIQDEDGVEQSRPIKRRRSASPTPTRDTTEFVGTLDQPLEISSAESSASTQSEPDQEQIRQDMLRSRDNRAMRVEHEHEAEKEVESIESDAPFDIGQTPPHGYERVSEDDLPSNTPTPRANRQKISNFDTQAILSSPNQDTRNQFSQPHGYTEKAQHEQPSSSPAQELESDASTTQSLQEFRRSLDDKDMAESSYPDHPPQRHRTSPSPAPSSAESTSSDPDPPLEADEVDEFFQEQHEQGFTDDFIIAALKRTRMRPLLAVKVLDEWREGRPLPDERGIWSVVDDEEVESADGLALAMLQRKHTMDGWGGITERMLFLEGWRSR</sequence>
<dbReference type="SUPFAM" id="SSF47095">
    <property type="entry name" value="HMG-box"/>
    <property type="match status" value="1"/>
</dbReference>
<dbReference type="GO" id="GO:0042162">
    <property type="term" value="F:telomeric DNA binding"/>
    <property type="evidence" value="ECO:0007669"/>
    <property type="project" value="TreeGrafter"/>
</dbReference>
<dbReference type="OrthoDB" id="435460at2759"/>
<comment type="similarity">
    <text evidence="1 9">Belongs to the RAP1 family.</text>
</comment>
<evidence type="ECO:0000256" key="4">
    <source>
        <dbReference type="ARBA" id="ARBA00023015"/>
    </source>
</evidence>